<dbReference type="Proteomes" id="UP000019335">
    <property type="component" value="Unassembled WGS sequence"/>
</dbReference>
<evidence type="ECO:0000259" key="2">
    <source>
        <dbReference type="PROSITE" id="PS51352"/>
    </source>
</evidence>
<dbReference type="PANTHER" id="PTHR45663">
    <property type="entry name" value="GEO12009P1"/>
    <property type="match status" value="1"/>
</dbReference>
<name>W7TLY3_9STRA</name>
<dbReference type="PROSITE" id="PS51352">
    <property type="entry name" value="THIOREDOXIN_2"/>
    <property type="match status" value="1"/>
</dbReference>
<keyword evidence="4" id="KW-1185">Reference proteome</keyword>
<dbReference type="GO" id="GO:0005737">
    <property type="term" value="C:cytoplasm"/>
    <property type="evidence" value="ECO:0007669"/>
    <property type="project" value="TreeGrafter"/>
</dbReference>
<dbReference type="CDD" id="cd02947">
    <property type="entry name" value="TRX_family"/>
    <property type="match status" value="1"/>
</dbReference>
<feature type="region of interest" description="Disordered" evidence="1">
    <location>
        <begin position="349"/>
        <end position="377"/>
    </location>
</feature>
<dbReference type="EMBL" id="AZIL01002368">
    <property type="protein sequence ID" value="EWM21739.1"/>
    <property type="molecule type" value="Genomic_DNA"/>
</dbReference>
<proteinExistence type="predicted"/>
<dbReference type="Gene3D" id="3.40.30.10">
    <property type="entry name" value="Glutaredoxin"/>
    <property type="match status" value="1"/>
</dbReference>
<dbReference type="InterPro" id="IPR013766">
    <property type="entry name" value="Thioredoxin_domain"/>
</dbReference>
<organism evidence="3 4">
    <name type="scientific">Nannochloropsis gaditana</name>
    <dbReference type="NCBI Taxonomy" id="72520"/>
    <lineage>
        <taxon>Eukaryota</taxon>
        <taxon>Sar</taxon>
        <taxon>Stramenopiles</taxon>
        <taxon>Ochrophyta</taxon>
        <taxon>Eustigmatophyceae</taxon>
        <taxon>Eustigmatales</taxon>
        <taxon>Monodopsidaceae</taxon>
        <taxon>Nannochloropsis</taxon>
    </lineage>
</organism>
<evidence type="ECO:0000256" key="1">
    <source>
        <dbReference type="SAM" id="MobiDB-lite"/>
    </source>
</evidence>
<feature type="compositionally biased region" description="Pro residues" evidence="1">
    <location>
        <begin position="98"/>
        <end position="115"/>
    </location>
</feature>
<feature type="domain" description="Thioredoxin" evidence="2">
    <location>
        <begin position="109"/>
        <end position="227"/>
    </location>
</feature>
<dbReference type="OrthoDB" id="205331at2759"/>
<dbReference type="InterPro" id="IPR036249">
    <property type="entry name" value="Thioredoxin-like_sf"/>
</dbReference>
<comment type="caution">
    <text evidence="3">The sequence shown here is derived from an EMBL/GenBank/DDBJ whole genome shotgun (WGS) entry which is preliminary data.</text>
</comment>
<dbReference type="SUPFAM" id="SSF52833">
    <property type="entry name" value="Thioredoxin-like"/>
    <property type="match status" value="1"/>
</dbReference>
<dbReference type="Pfam" id="PF00085">
    <property type="entry name" value="Thioredoxin"/>
    <property type="match status" value="1"/>
</dbReference>
<dbReference type="PANTHER" id="PTHR45663:SF11">
    <property type="entry name" value="GEO12009P1"/>
    <property type="match status" value="1"/>
</dbReference>
<protein>
    <submittedName>
        <fullName evidence="3">Thioredoxin</fullName>
    </submittedName>
</protein>
<evidence type="ECO:0000313" key="4">
    <source>
        <dbReference type="Proteomes" id="UP000019335"/>
    </source>
</evidence>
<reference evidence="3 4" key="1">
    <citation type="journal article" date="2014" name="Mol. Plant">
        <title>Chromosome Scale Genome Assembly and Transcriptome Profiling of Nannochloropsis gaditana in Nitrogen Depletion.</title>
        <authorList>
            <person name="Corteggiani Carpinelli E."/>
            <person name="Telatin A."/>
            <person name="Vitulo N."/>
            <person name="Forcato C."/>
            <person name="D'Angelo M."/>
            <person name="Schiavon R."/>
            <person name="Vezzi A."/>
            <person name="Giacometti G.M."/>
            <person name="Morosinotto T."/>
            <person name="Valle G."/>
        </authorList>
    </citation>
    <scope>NUCLEOTIDE SEQUENCE [LARGE SCALE GENOMIC DNA]</scope>
    <source>
        <strain evidence="3 4">B-31</strain>
    </source>
</reference>
<dbReference type="GO" id="GO:0015035">
    <property type="term" value="F:protein-disulfide reductase activity"/>
    <property type="evidence" value="ECO:0007669"/>
    <property type="project" value="TreeGrafter"/>
</dbReference>
<evidence type="ECO:0000313" key="3">
    <source>
        <dbReference type="EMBL" id="EWM21739.1"/>
    </source>
</evidence>
<dbReference type="EMBL" id="AZIL01002368">
    <property type="protein sequence ID" value="EWM21740.1"/>
    <property type="molecule type" value="Genomic_DNA"/>
</dbReference>
<gene>
    <name evidence="3" type="ORF">Naga_100270g7</name>
</gene>
<sequence>MPVPFLHSFPSMPRNPSHALLKPSYSASLLVSLTRSQRFMNSRLFAVSACRRAVSARQRQPTSTVSRIALRGLASSKHPPSSPPPPQGMGANGLIGLPPNPRPPPSRKPSQPTPTPATARMPSVIEVDVKNFVALLKSPVPVILDCYASWCDPCKKLTPVLERIVGKYPGRLILAKLDVDNHQELAAQLNVSSLPAVFGLCEGKLVDRFVGMPTEPVLAGFLDKMLSIIPTSSGQEGKGEPSPAEKQEAVLKRADALLTEGTKEGGSGETATEAGALYRQVYEELGKEDTPATYLQARCLAGLARCALRGGAREEAKELVGMLKRQHKADMETMPVRKRGRKWGREGWVGRNLCGNHSRQPLPRRRSGRPSPSSKWP</sequence>
<feature type="region of interest" description="Disordered" evidence="1">
    <location>
        <begin position="74"/>
        <end position="121"/>
    </location>
</feature>
<dbReference type="AlphaFoldDB" id="W7TLY3"/>
<accession>W7TLY3</accession>